<dbReference type="Proteomes" id="UP000265631">
    <property type="component" value="Unassembled WGS sequence"/>
</dbReference>
<dbReference type="AlphaFoldDB" id="A0A395MJL7"/>
<gene>
    <name evidence="2" type="ORF">FIE12Z_7799</name>
</gene>
<name>A0A395MJL7_9HYPO</name>
<protein>
    <submittedName>
        <fullName evidence="2">Uncharacterized protein</fullName>
    </submittedName>
</protein>
<sequence>MEDIPASSDDNTELAWPDDLPDAPEFQDMDETPGSLNETKSETRNSPEPTPVINTENGILWAQEPKFKHITDDTTGYNITMGGSVEPLRNVNIQPKC</sequence>
<evidence type="ECO:0000313" key="3">
    <source>
        <dbReference type="Proteomes" id="UP000265631"/>
    </source>
</evidence>
<comment type="caution">
    <text evidence="2">The sequence shown here is derived from an EMBL/GenBank/DDBJ whole genome shotgun (WGS) entry which is preliminary data.</text>
</comment>
<proteinExistence type="predicted"/>
<evidence type="ECO:0000313" key="2">
    <source>
        <dbReference type="EMBL" id="RFN48076.1"/>
    </source>
</evidence>
<accession>A0A395MJL7</accession>
<feature type="compositionally biased region" description="Polar residues" evidence="1">
    <location>
        <begin position="46"/>
        <end position="56"/>
    </location>
</feature>
<feature type="compositionally biased region" description="Acidic residues" evidence="1">
    <location>
        <begin position="19"/>
        <end position="31"/>
    </location>
</feature>
<evidence type="ECO:0000256" key="1">
    <source>
        <dbReference type="SAM" id="MobiDB-lite"/>
    </source>
</evidence>
<organism evidence="2 3">
    <name type="scientific">Fusarium flagelliforme</name>
    <dbReference type="NCBI Taxonomy" id="2675880"/>
    <lineage>
        <taxon>Eukaryota</taxon>
        <taxon>Fungi</taxon>
        <taxon>Dikarya</taxon>
        <taxon>Ascomycota</taxon>
        <taxon>Pezizomycotina</taxon>
        <taxon>Sordariomycetes</taxon>
        <taxon>Hypocreomycetidae</taxon>
        <taxon>Hypocreales</taxon>
        <taxon>Nectriaceae</taxon>
        <taxon>Fusarium</taxon>
        <taxon>Fusarium incarnatum-equiseti species complex</taxon>
    </lineage>
</organism>
<reference evidence="2 3" key="1">
    <citation type="journal article" date="2018" name="PLoS Pathog.">
        <title>Evolution of structural diversity of trichothecenes, a family of toxins produced by plant pathogenic and entomopathogenic fungi.</title>
        <authorList>
            <person name="Proctor R.H."/>
            <person name="McCormick S.P."/>
            <person name="Kim H.S."/>
            <person name="Cardoza R.E."/>
            <person name="Stanley A.M."/>
            <person name="Lindo L."/>
            <person name="Kelly A."/>
            <person name="Brown D.W."/>
            <person name="Lee T."/>
            <person name="Vaughan M.M."/>
            <person name="Alexander N.J."/>
            <person name="Busman M."/>
            <person name="Gutierrez S."/>
        </authorList>
    </citation>
    <scope>NUCLEOTIDE SEQUENCE [LARGE SCALE GENOMIC DNA]</scope>
    <source>
        <strain evidence="2 3">NRRL 13405</strain>
    </source>
</reference>
<feature type="region of interest" description="Disordered" evidence="1">
    <location>
        <begin position="1"/>
        <end position="56"/>
    </location>
</feature>
<keyword evidence="3" id="KW-1185">Reference proteome</keyword>
<dbReference type="EMBL" id="PXXK01000222">
    <property type="protein sequence ID" value="RFN48076.1"/>
    <property type="molecule type" value="Genomic_DNA"/>
</dbReference>